<protein>
    <recommendedName>
        <fullName evidence="5">GH26 domain-containing protein</fullName>
    </recommendedName>
</protein>
<dbReference type="Pfam" id="PF02156">
    <property type="entry name" value="Glyco_hydro_26"/>
    <property type="match status" value="1"/>
</dbReference>
<keyword evidence="3 4" id="KW-0326">Glycosidase</keyword>
<feature type="domain" description="GH26" evidence="5">
    <location>
        <begin position="13"/>
        <end position="323"/>
    </location>
</feature>
<evidence type="ECO:0000256" key="2">
    <source>
        <dbReference type="ARBA" id="ARBA00022801"/>
    </source>
</evidence>
<keyword evidence="7" id="KW-1185">Reference proteome</keyword>
<dbReference type="Gene3D" id="3.20.20.80">
    <property type="entry name" value="Glycosidases"/>
    <property type="match status" value="1"/>
</dbReference>
<name>A0ABQ2BYS6_9FLAO</name>
<feature type="active site" description="Proton donor" evidence="4">
    <location>
        <position position="152"/>
    </location>
</feature>
<keyword evidence="2 4" id="KW-0378">Hydrolase</keyword>
<organism evidence="6 7">
    <name type="scientific">Winogradskyella haliclonae</name>
    <dbReference type="NCBI Taxonomy" id="2048558"/>
    <lineage>
        <taxon>Bacteria</taxon>
        <taxon>Pseudomonadati</taxon>
        <taxon>Bacteroidota</taxon>
        <taxon>Flavobacteriia</taxon>
        <taxon>Flavobacteriales</taxon>
        <taxon>Flavobacteriaceae</taxon>
        <taxon>Winogradskyella</taxon>
    </lineage>
</organism>
<reference evidence="7" key="1">
    <citation type="journal article" date="2019" name="Int. J. Syst. Evol. Microbiol.">
        <title>The Global Catalogue of Microorganisms (GCM) 10K type strain sequencing project: providing services to taxonomists for standard genome sequencing and annotation.</title>
        <authorList>
            <consortium name="The Broad Institute Genomics Platform"/>
            <consortium name="The Broad Institute Genome Sequencing Center for Infectious Disease"/>
            <person name="Wu L."/>
            <person name="Ma J."/>
        </authorList>
    </citation>
    <scope>NUCLEOTIDE SEQUENCE [LARGE SCALE GENOMIC DNA]</scope>
    <source>
        <strain evidence="7">CCM 8681</strain>
    </source>
</reference>
<proteinExistence type="inferred from homology"/>
<dbReference type="RefSeq" id="WP_188374573.1">
    <property type="nucleotide sequence ID" value="NZ_BMDQ01000002.1"/>
</dbReference>
<accession>A0ABQ2BYS6</accession>
<feature type="active site" description="Nucleophile" evidence="4">
    <location>
        <position position="241"/>
    </location>
</feature>
<evidence type="ECO:0000313" key="7">
    <source>
        <dbReference type="Proteomes" id="UP000624701"/>
    </source>
</evidence>
<dbReference type="Proteomes" id="UP000624701">
    <property type="component" value="Unassembled WGS sequence"/>
</dbReference>
<dbReference type="PANTHER" id="PTHR40079">
    <property type="entry name" value="MANNAN ENDO-1,4-BETA-MANNOSIDASE E-RELATED"/>
    <property type="match status" value="1"/>
</dbReference>
<dbReference type="PANTHER" id="PTHR40079:SF4">
    <property type="entry name" value="GH26 DOMAIN-CONTAINING PROTEIN-RELATED"/>
    <property type="match status" value="1"/>
</dbReference>
<sequence length="346" mass="39974">MLLLFFALVGHSQDIGSLAKFEPKDGKILVFIGQELEAVGGLENYTDGYCNYFDMPAGITLYTNLSPGDESFGYYNKGNDGLKTVANWGAGDSCGQYYLDNETFKNVSLSIGLSIVNHEKQIAKGTHDKLITELGEWIKSTKRPVFLRIGYEFDGWDWNHYKKKFYLKSWERIHAIFKAMKVTNVAFVWQSKGIGSGQDILEEWYPGDEIVDWVGYSYFGNPDTEMLTFARTHNKPVFIAEAAPVRENSNLYFNSQLTNPKVAKRLWGEWFISFFKTINDNSDIIKAFSYINTNWPSQPMWTYNPTFQKVDSRLQMSDYVAKKWREELEKPQYIKSSVNLFNDLRY</sequence>
<gene>
    <name evidence="6" type="ORF">GCM10011444_19710</name>
</gene>
<dbReference type="SUPFAM" id="SSF51445">
    <property type="entry name" value="(Trans)glycosidases"/>
    <property type="match status" value="1"/>
</dbReference>
<dbReference type="InterPro" id="IPR017853">
    <property type="entry name" value="GH"/>
</dbReference>
<comment type="similarity">
    <text evidence="1 4">Belongs to the glycosyl hydrolase 26 family.</text>
</comment>
<evidence type="ECO:0000259" key="5">
    <source>
        <dbReference type="PROSITE" id="PS51764"/>
    </source>
</evidence>
<dbReference type="InterPro" id="IPR022790">
    <property type="entry name" value="GH26_dom"/>
</dbReference>
<evidence type="ECO:0000313" key="6">
    <source>
        <dbReference type="EMBL" id="GGI57662.1"/>
    </source>
</evidence>
<dbReference type="EMBL" id="BMDQ01000002">
    <property type="protein sequence ID" value="GGI57662.1"/>
    <property type="molecule type" value="Genomic_DNA"/>
</dbReference>
<dbReference type="PROSITE" id="PS51764">
    <property type="entry name" value="GH26"/>
    <property type="match status" value="1"/>
</dbReference>
<evidence type="ECO:0000256" key="4">
    <source>
        <dbReference type="PROSITE-ProRule" id="PRU01100"/>
    </source>
</evidence>
<comment type="caution">
    <text evidence="6">The sequence shown here is derived from an EMBL/GenBank/DDBJ whole genome shotgun (WGS) entry which is preliminary data.</text>
</comment>
<evidence type="ECO:0000256" key="1">
    <source>
        <dbReference type="ARBA" id="ARBA00007754"/>
    </source>
</evidence>
<dbReference type="InterPro" id="IPR000805">
    <property type="entry name" value="Glyco_hydro_26"/>
</dbReference>
<evidence type="ECO:0000256" key="3">
    <source>
        <dbReference type="ARBA" id="ARBA00023295"/>
    </source>
</evidence>